<dbReference type="RefSeq" id="XP_022236758.1">
    <property type="nucleotide sequence ID" value="XM_022381050.1"/>
</dbReference>
<dbReference type="PANTHER" id="PTHR10676">
    <property type="entry name" value="DYNEIN HEAVY CHAIN FAMILY PROTEIN"/>
    <property type="match status" value="1"/>
</dbReference>
<evidence type="ECO:0000313" key="2">
    <source>
        <dbReference type="Proteomes" id="UP000694941"/>
    </source>
</evidence>
<dbReference type="InterPro" id="IPR042222">
    <property type="entry name" value="Dynein_2_N"/>
</dbReference>
<dbReference type="InterPro" id="IPR013602">
    <property type="entry name" value="Dynein_heavy_linker"/>
</dbReference>
<evidence type="ECO:0000259" key="1">
    <source>
        <dbReference type="Pfam" id="PF08393"/>
    </source>
</evidence>
<dbReference type="Gene3D" id="1.20.140.100">
    <property type="entry name" value="Dynein heavy chain, N-terminal domain 2"/>
    <property type="match status" value="1"/>
</dbReference>
<dbReference type="Pfam" id="PF08393">
    <property type="entry name" value="DHC_N2"/>
    <property type="match status" value="1"/>
</dbReference>
<proteinExistence type="predicted"/>
<dbReference type="Proteomes" id="UP000694941">
    <property type="component" value="Unplaced"/>
</dbReference>
<protein>
    <submittedName>
        <fullName evidence="3">Cytoplasmic dynein 2 heavy chain 1-like</fullName>
    </submittedName>
</protein>
<sequence>MKELNSRAQGEVTIREALNELDLWGARERFSLTEHEDTHGNKVMLIKDWREVLNKVGDNQCLIQSLKDSPYYKNFADRSSIWETRLSTLDLCLQQLNLIQRKWVYLEPIFSRGALPSEESRFQAVSNDFR</sequence>
<organism evidence="2 3">
    <name type="scientific">Limulus polyphemus</name>
    <name type="common">Atlantic horseshoe crab</name>
    <dbReference type="NCBI Taxonomy" id="6850"/>
    <lineage>
        <taxon>Eukaryota</taxon>
        <taxon>Metazoa</taxon>
        <taxon>Ecdysozoa</taxon>
        <taxon>Arthropoda</taxon>
        <taxon>Chelicerata</taxon>
        <taxon>Merostomata</taxon>
        <taxon>Xiphosura</taxon>
        <taxon>Limulidae</taxon>
        <taxon>Limulus</taxon>
    </lineage>
</organism>
<dbReference type="GeneID" id="111084295"/>
<dbReference type="InterPro" id="IPR026983">
    <property type="entry name" value="DHC"/>
</dbReference>
<reference evidence="3" key="1">
    <citation type="submission" date="2025-08" db="UniProtKB">
        <authorList>
            <consortium name="RefSeq"/>
        </authorList>
    </citation>
    <scope>IDENTIFICATION</scope>
    <source>
        <tissue evidence="3">Muscle</tissue>
    </source>
</reference>
<keyword evidence="2" id="KW-1185">Reference proteome</keyword>
<gene>
    <name evidence="3" type="primary">LOC111084295</name>
</gene>
<dbReference type="PANTHER" id="PTHR10676:SF352">
    <property type="entry name" value="CYTOPLASMIC DYNEIN 2 HEAVY CHAIN 1"/>
    <property type="match status" value="1"/>
</dbReference>
<accession>A0ABM1RZF3</accession>
<evidence type="ECO:0000313" key="3">
    <source>
        <dbReference type="RefSeq" id="XP_022236758.1"/>
    </source>
</evidence>
<name>A0ABM1RZF3_LIMPO</name>
<feature type="domain" description="Dynein heavy chain linker" evidence="1">
    <location>
        <begin position="2"/>
        <end position="130"/>
    </location>
</feature>